<accession>A0A1M5SC45</accession>
<sequence>MKDLLIFLADGFEEIEALTVCDYLRRAELEVELISITDSKKVRGTHGITVLADKTFDEMNIEDYRAVYIPGGLPGATNLAAENRVLELVKVFDNEEKLVVAICAGPIVLDKAEILKEGKFTCFPGYEVNLKQKGRVDEPVVIDKNIVTSMGPSFAQVLAFELISILKDEDTSNKVKSSVLFTNLVDFIKEGKVK</sequence>
<protein>
    <submittedName>
        <fullName evidence="2">4-methyl-5(B-hydroxyethyl)-thiazole monophosphate biosynthesis</fullName>
    </submittedName>
</protein>
<dbReference type="OrthoDB" id="9800516at2"/>
<dbReference type="InterPro" id="IPR050325">
    <property type="entry name" value="Prot/Nucl_acid_deglycase"/>
</dbReference>
<dbReference type="Proteomes" id="UP000184032">
    <property type="component" value="Unassembled WGS sequence"/>
</dbReference>
<dbReference type="PANTHER" id="PTHR48094">
    <property type="entry name" value="PROTEIN/NUCLEIC ACID DEGLYCASE DJ-1-RELATED"/>
    <property type="match status" value="1"/>
</dbReference>
<dbReference type="Pfam" id="PF01965">
    <property type="entry name" value="DJ-1_PfpI"/>
    <property type="match status" value="1"/>
</dbReference>
<evidence type="ECO:0000313" key="2">
    <source>
        <dbReference type="EMBL" id="SHH35858.1"/>
    </source>
</evidence>
<dbReference type="NCBIfam" id="TIGR01383">
    <property type="entry name" value="not_thiJ"/>
    <property type="match status" value="1"/>
</dbReference>
<evidence type="ECO:0000313" key="3">
    <source>
        <dbReference type="Proteomes" id="UP000184032"/>
    </source>
</evidence>
<dbReference type="GO" id="GO:0005737">
    <property type="term" value="C:cytoplasm"/>
    <property type="evidence" value="ECO:0007669"/>
    <property type="project" value="TreeGrafter"/>
</dbReference>
<dbReference type="InterPro" id="IPR029062">
    <property type="entry name" value="Class_I_gatase-like"/>
</dbReference>
<dbReference type="EMBL" id="FQXI01000007">
    <property type="protein sequence ID" value="SHH35858.1"/>
    <property type="molecule type" value="Genomic_DNA"/>
</dbReference>
<dbReference type="SUPFAM" id="SSF52317">
    <property type="entry name" value="Class I glutamine amidotransferase-like"/>
    <property type="match status" value="1"/>
</dbReference>
<dbReference type="STRING" id="1120995.SAMN02745245_01137"/>
<proteinExistence type="predicted"/>
<reference evidence="2 3" key="1">
    <citation type="submission" date="2016-11" db="EMBL/GenBank/DDBJ databases">
        <authorList>
            <person name="Jaros S."/>
            <person name="Januszkiewicz K."/>
            <person name="Wedrychowicz H."/>
        </authorList>
    </citation>
    <scope>NUCLEOTIDE SEQUENCE [LARGE SCALE GENOMIC DNA]</scope>
    <source>
        <strain evidence="2 3">DSM 21120</strain>
    </source>
</reference>
<dbReference type="AlphaFoldDB" id="A0A1M5SC45"/>
<gene>
    <name evidence="2" type="ORF">SAMN02745245_01137</name>
</gene>
<dbReference type="Gene3D" id="3.40.50.880">
    <property type="match status" value="1"/>
</dbReference>
<name>A0A1M5SC45_9FIRM</name>
<dbReference type="InterPro" id="IPR006287">
    <property type="entry name" value="DJ-1"/>
</dbReference>
<evidence type="ECO:0000259" key="1">
    <source>
        <dbReference type="Pfam" id="PF01965"/>
    </source>
</evidence>
<dbReference type="PANTHER" id="PTHR48094:SF12">
    <property type="entry name" value="PARKINSON DISEASE PROTEIN 7 HOMOLOG"/>
    <property type="match status" value="1"/>
</dbReference>
<dbReference type="InterPro" id="IPR002818">
    <property type="entry name" value="DJ-1/PfpI"/>
</dbReference>
<organism evidence="2 3">
    <name type="scientific">Anaerosphaera aminiphila DSM 21120</name>
    <dbReference type="NCBI Taxonomy" id="1120995"/>
    <lineage>
        <taxon>Bacteria</taxon>
        <taxon>Bacillati</taxon>
        <taxon>Bacillota</taxon>
        <taxon>Tissierellia</taxon>
        <taxon>Tissierellales</taxon>
        <taxon>Peptoniphilaceae</taxon>
        <taxon>Anaerosphaera</taxon>
    </lineage>
</organism>
<dbReference type="CDD" id="cd03135">
    <property type="entry name" value="GATase1_DJ-1"/>
    <property type="match status" value="1"/>
</dbReference>
<feature type="domain" description="DJ-1/PfpI" evidence="1">
    <location>
        <begin position="4"/>
        <end position="163"/>
    </location>
</feature>
<keyword evidence="3" id="KW-1185">Reference proteome</keyword>
<dbReference type="RefSeq" id="WP_073184581.1">
    <property type="nucleotide sequence ID" value="NZ_FQXI01000007.1"/>
</dbReference>